<dbReference type="RefSeq" id="WP_077027285.1">
    <property type="nucleotide sequence ID" value="NZ_CP017641.1"/>
</dbReference>
<dbReference type="KEGG" id="fmr:Fuma_05902"/>
<reference evidence="1 2" key="1">
    <citation type="journal article" date="2016" name="Front. Microbiol.">
        <title>Fuerstia marisgermanicae gen. nov., sp. nov., an Unusual Member of the Phylum Planctomycetes from the German Wadden Sea.</title>
        <authorList>
            <person name="Kohn T."/>
            <person name="Heuer A."/>
            <person name="Jogler M."/>
            <person name="Vollmers J."/>
            <person name="Boedeker C."/>
            <person name="Bunk B."/>
            <person name="Rast P."/>
            <person name="Borchert D."/>
            <person name="Glockner I."/>
            <person name="Freese H.M."/>
            <person name="Klenk H.P."/>
            <person name="Overmann J."/>
            <person name="Kaster A.K."/>
            <person name="Rohde M."/>
            <person name="Wiegand S."/>
            <person name="Jogler C."/>
        </authorList>
    </citation>
    <scope>NUCLEOTIDE SEQUENCE [LARGE SCALE GENOMIC DNA]</scope>
    <source>
        <strain evidence="1 2">NH11</strain>
    </source>
</reference>
<dbReference type="OrthoDB" id="278448at2"/>
<gene>
    <name evidence="1" type="ORF">Fuma_05902</name>
</gene>
<dbReference type="EMBL" id="CP017641">
    <property type="protein sequence ID" value="APZ96234.1"/>
    <property type="molecule type" value="Genomic_DNA"/>
</dbReference>
<name>A0A1P8WQC3_9PLAN</name>
<keyword evidence="2" id="KW-1185">Reference proteome</keyword>
<evidence type="ECO:0000313" key="2">
    <source>
        <dbReference type="Proteomes" id="UP000187735"/>
    </source>
</evidence>
<sequence>MSELASLETSLRELLARLDAAACPIILGGGYGLYLRRTILQREGVRTLLQRWPEARSTNDLDLFLRPEFICDSSRLAALKQALDELGYAPVGGAEHYQFRKDDPDGFIERGIKIDLLTGPRSCFAGSGLRVDERRVRPKPSVKVHAHPTDEAITLEEHLQEVQLPVSRDGAESSRTVYFPHPFTYALMKLYAFRDQVDAHKKEYGSHHALDLYSIIAMMTEDQWGQSQEMAIQNAGSEVVTEASRIVGELFKSMTSKGMLVMRANPYCTADLQLDDFISLLGQLFAARHDH</sequence>
<accession>A0A1P8WQC3</accession>
<dbReference type="Proteomes" id="UP000187735">
    <property type="component" value="Chromosome"/>
</dbReference>
<evidence type="ECO:0008006" key="3">
    <source>
        <dbReference type="Google" id="ProtNLM"/>
    </source>
</evidence>
<evidence type="ECO:0000313" key="1">
    <source>
        <dbReference type="EMBL" id="APZ96234.1"/>
    </source>
</evidence>
<proteinExistence type="predicted"/>
<organism evidence="1 2">
    <name type="scientific">Fuerstiella marisgermanici</name>
    <dbReference type="NCBI Taxonomy" id="1891926"/>
    <lineage>
        <taxon>Bacteria</taxon>
        <taxon>Pseudomonadati</taxon>
        <taxon>Planctomycetota</taxon>
        <taxon>Planctomycetia</taxon>
        <taxon>Planctomycetales</taxon>
        <taxon>Planctomycetaceae</taxon>
        <taxon>Fuerstiella</taxon>
    </lineage>
</organism>
<dbReference type="AlphaFoldDB" id="A0A1P8WQC3"/>
<protein>
    <recommendedName>
        <fullName evidence="3">Nucleotidyl transferase AbiEii toxin, Type IV TA system</fullName>
    </recommendedName>
</protein>